<keyword evidence="7" id="KW-1185">Reference proteome</keyword>
<organism evidence="6 7">
    <name type="scientific">Chitinophaga terrae</name>
    <name type="common">ex Kim and Jung 2007</name>
    <dbReference type="NCBI Taxonomy" id="408074"/>
    <lineage>
        <taxon>Bacteria</taxon>
        <taxon>Pseudomonadati</taxon>
        <taxon>Bacteroidota</taxon>
        <taxon>Chitinophagia</taxon>
        <taxon>Chitinophagales</taxon>
        <taxon>Chitinophagaceae</taxon>
        <taxon>Chitinophaga</taxon>
    </lineage>
</organism>
<protein>
    <submittedName>
        <fullName evidence="6">Transcriptional regulator, TetR family</fullName>
    </submittedName>
</protein>
<evidence type="ECO:0000256" key="1">
    <source>
        <dbReference type="ARBA" id="ARBA00023015"/>
    </source>
</evidence>
<keyword evidence="2 4" id="KW-0238">DNA-binding</keyword>
<dbReference type="Gene3D" id="1.10.357.10">
    <property type="entry name" value="Tetracycline Repressor, domain 2"/>
    <property type="match status" value="1"/>
</dbReference>
<dbReference type="InterPro" id="IPR011075">
    <property type="entry name" value="TetR_C"/>
</dbReference>
<sequence length="198" mass="22288">MKKAEKTRSYIIEQTAEIFNKKGYAATSLSDITKATGLTKGSIYGNFQSKEEVAIAVFEHLANFVHNAVQHALGKNYPSQRDRLVAVTELYRNGWSQFFVKGGCPLLNAATEADDTFPELKKYTSNAFERWAKEIVKVIDAGIRSGEFNEDINAKDYAYLFIMLIEGGILLSKTHSRQNHLHKALDRIIKIIDDEIVA</sequence>
<evidence type="ECO:0000256" key="4">
    <source>
        <dbReference type="PROSITE-ProRule" id="PRU00335"/>
    </source>
</evidence>
<dbReference type="PROSITE" id="PS50977">
    <property type="entry name" value="HTH_TETR_2"/>
    <property type="match status" value="1"/>
</dbReference>
<evidence type="ECO:0000256" key="3">
    <source>
        <dbReference type="ARBA" id="ARBA00023163"/>
    </source>
</evidence>
<dbReference type="PANTHER" id="PTHR47506">
    <property type="entry name" value="TRANSCRIPTIONAL REGULATORY PROTEIN"/>
    <property type="match status" value="1"/>
</dbReference>
<evidence type="ECO:0000259" key="5">
    <source>
        <dbReference type="PROSITE" id="PS50977"/>
    </source>
</evidence>
<dbReference type="InterPro" id="IPR036271">
    <property type="entry name" value="Tet_transcr_reg_TetR-rel_C_sf"/>
</dbReference>
<name>A0A1H4BYN0_9BACT</name>
<dbReference type="PRINTS" id="PR00455">
    <property type="entry name" value="HTHTETR"/>
</dbReference>
<evidence type="ECO:0000256" key="2">
    <source>
        <dbReference type="ARBA" id="ARBA00023125"/>
    </source>
</evidence>
<dbReference type="OrthoDB" id="9798857at2"/>
<dbReference type="Proteomes" id="UP000199656">
    <property type="component" value="Unassembled WGS sequence"/>
</dbReference>
<dbReference type="InterPro" id="IPR009057">
    <property type="entry name" value="Homeodomain-like_sf"/>
</dbReference>
<reference evidence="7" key="1">
    <citation type="submission" date="2016-10" db="EMBL/GenBank/DDBJ databases">
        <authorList>
            <person name="Varghese N."/>
            <person name="Submissions S."/>
        </authorList>
    </citation>
    <scope>NUCLEOTIDE SEQUENCE [LARGE SCALE GENOMIC DNA]</scope>
    <source>
        <strain evidence="7">DSM 23920</strain>
    </source>
</reference>
<keyword evidence="3" id="KW-0804">Transcription</keyword>
<gene>
    <name evidence="6" type="ORF">SAMN05660909_02332</name>
</gene>
<dbReference type="AlphaFoldDB" id="A0A1H4BYN0"/>
<dbReference type="InterPro" id="IPR001647">
    <property type="entry name" value="HTH_TetR"/>
</dbReference>
<dbReference type="SUPFAM" id="SSF46689">
    <property type="entry name" value="Homeodomain-like"/>
    <property type="match status" value="1"/>
</dbReference>
<feature type="DNA-binding region" description="H-T-H motif" evidence="4">
    <location>
        <begin position="28"/>
        <end position="47"/>
    </location>
</feature>
<accession>A0A1H4BYN0</accession>
<dbReference type="Pfam" id="PF00440">
    <property type="entry name" value="TetR_N"/>
    <property type="match status" value="1"/>
</dbReference>
<dbReference type="RefSeq" id="WP_089761757.1">
    <property type="nucleotide sequence ID" value="NZ_BKAT01000035.1"/>
</dbReference>
<evidence type="ECO:0000313" key="7">
    <source>
        <dbReference type="Proteomes" id="UP000199656"/>
    </source>
</evidence>
<dbReference type="EMBL" id="FNRL01000009">
    <property type="protein sequence ID" value="SEA53226.1"/>
    <property type="molecule type" value="Genomic_DNA"/>
</dbReference>
<evidence type="ECO:0000313" key="6">
    <source>
        <dbReference type="EMBL" id="SEA53226.1"/>
    </source>
</evidence>
<keyword evidence="1" id="KW-0805">Transcription regulation</keyword>
<dbReference type="Pfam" id="PF16925">
    <property type="entry name" value="TetR_C_13"/>
    <property type="match status" value="1"/>
</dbReference>
<dbReference type="GO" id="GO:0003677">
    <property type="term" value="F:DNA binding"/>
    <property type="evidence" value="ECO:0007669"/>
    <property type="project" value="UniProtKB-UniRule"/>
</dbReference>
<proteinExistence type="predicted"/>
<feature type="domain" description="HTH tetR-type" evidence="5">
    <location>
        <begin position="5"/>
        <end position="65"/>
    </location>
</feature>
<dbReference type="PANTHER" id="PTHR47506:SF3">
    <property type="entry name" value="HTH-TYPE TRANSCRIPTIONAL REGULATOR LMRA"/>
    <property type="match status" value="1"/>
</dbReference>
<dbReference type="SUPFAM" id="SSF48498">
    <property type="entry name" value="Tetracyclin repressor-like, C-terminal domain"/>
    <property type="match status" value="1"/>
</dbReference>
<dbReference type="STRING" id="408074.SAMN05660909_02332"/>